<evidence type="ECO:0000313" key="3">
    <source>
        <dbReference type="EMBL" id="MFC4293193.1"/>
    </source>
</evidence>
<feature type="compositionally biased region" description="Basic residues" evidence="1">
    <location>
        <begin position="45"/>
        <end position="54"/>
    </location>
</feature>
<evidence type="ECO:0000256" key="1">
    <source>
        <dbReference type="SAM" id="MobiDB-lite"/>
    </source>
</evidence>
<proteinExistence type="predicted"/>
<dbReference type="EMBL" id="JBHSDH010000013">
    <property type="protein sequence ID" value="MFC4293193.1"/>
    <property type="molecule type" value="Genomic_DNA"/>
</dbReference>
<name>A0ABV8RIG1_9SPHN</name>
<evidence type="ECO:0000256" key="2">
    <source>
        <dbReference type="SAM" id="Phobius"/>
    </source>
</evidence>
<comment type="caution">
    <text evidence="3">The sequence shown here is derived from an EMBL/GenBank/DDBJ whole genome shotgun (WGS) entry which is preliminary data.</text>
</comment>
<protein>
    <submittedName>
        <fullName evidence="3">Uncharacterized protein</fullName>
    </submittedName>
</protein>
<evidence type="ECO:0000313" key="4">
    <source>
        <dbReference type="Proteomes" id="UP001595887"/>
    </source>
</evidence>
<keyword evidence="4" id="KW-1185">Reference proteome</keyword>
<dbReference type="RefSeq" id="WP_381424517.1">
    <property type="nucleotide sequence ID" value="NZ_JBHSDH010000013.1"/>
</dbReference>
<feature type="region of interest" description="Disordered" evidence="1">
    <location>
        <begin position="28"/>
        <end position="78"/>
    </location>
</feature>
<dbReference type="Proteomes" id="UP001595887">
    <property type="component" value="Unassembled WGS sequence"/>
</dbReference>
<keyword evidence="2" id="KW-1133">Transmembrane helix</keyword>
<sequence length="78" mass="8642">MIDNFSILLSHGLLLITFWILIRRDDTDVEEPPVPDSEPEGFAHGRVKSGRVNRPKPQNPFKRKPAVPPNKKGGAGDA</sequence>
<feature type="compositionally biased region" description="Acidic residues" evidence="1">
    <location>
        <begin position="28"/>
        <end position="39"/>
    </location>
</feature>
<keyword evidence="2" id="KW-0472">Membrane</keyword>
<reference evidence="4" key="1">
    <citation type="journal article" date="2019" name="Int. J. Syst. Evol. Microbiol.">
        <title>The Global Catalogue of Microorganisms (GCM) 10K type strain sequencing project: providing services to taxonomists for standard genome sequencing and annotation.</title>
        <authorList>
            <consortium name="The Broad Institute Genomics Platform"/>
            <consortium name="The Broad Institute Genome Sequencing Center for Infectious Disease"/>
            <person name="Wu L."/>
            <person name="Ma J."/>
        </authorList>
    </citation>
    <scope>NUCLEOTIDE SEQUENCE [LARGE SCALE GENOMIC DNA]</scope>
    <source>
        <strain evidence="4">CECT 8531</strain>
    </source>
</reference>
<keyword evidence="2" id="KW-0812">Transmembrane</keyword>
<organism evidence="3 4">
    <name type="scientific">Sphingorhabdus arenilitoris</name>
    <dbReference type="NCBI Taxonomy" id="1490041"/>
    <lineage>
        <taxon>Bacteria</taxon>
        <taxon>Pseudomonadati</taxon>
        <taxon>Pseudomonadota</taxon>
        <taxon>Alphaproteobacteria</taxon>
        <taxon>Sphingomonadales</taxon>
        <taxon>Sphingomonadaceae</taxon>
        <taxon>Sphingorhabdus</taxon>
    </lineage>
</organism>
<gene>
    <name evidence="3" type="ORF">ACFOWX_12280</name>
</gene>
<accession>A0ABV8RIG1</accession>
<feature type="transmembrane region" description="Helical" evidence="2">
    <location>
        <begin position="6"/>
        <end position="22"/>
    </location>
</feature>